<keyword evidence="1" id="KW-0285">Flavoprotein</keyword>
<dbReference type="AlphaFoldDB" id="A0A2K9ZBT7"/>
<gene>
    <name evidence="6" type="ORF">CUJ84_pRLN1000260</name>
</gene>
<dbReference type="InterPro" id="IPR013107">
    <property type="entry name" value="Acyl-CoA_DH_C"/>
</dbReference>
<dbReference type="Gene3D" id="1.10.540.10">
    <property type="entry name" value="Acyl-CoA dehydrogenase/oxidase, N-terminal domain"/>
    <property type="match status" value="1"/>
</dbReference>
<evidence type="ECO:0000256" key="2">
    <source>
        <dbReference type="ARBA" id="ARBA00023002"/>
    </source>
</evidence>
<geneLocation type="plasmid" evidence="7">
    <name>prln1</name>
</geneLocation>
<dbReference type="GO" id="GO:0004497">
    <property type="term" value="F:monooxygenase activity"/>
    <property type="evidence" value="ECO:0007669"/>
    <property type="project" value="UniProtKB-KW"/>
</dbReference>
<keyword evidence="2" id="KW-0560">Oxidoreductase</keyword>
<evidence type="ECO:0000313" key="7">
    <source>
        <dbReference type="Proteomes" id="UP000238523"/>
    </source>
</evidence>
<sequence>MQSGPSAGLHISIFSTQPDLLSFAWGYCSLNSQKASTRMSHDVTVLDETVRVIADAAPDADRTGQFPWIGIRAVHQSGLLESTVANRYGGQGGTLADAAHILAALGRGDPSVALISAMTIFNHLGQAAKNHWPDDLYRRLLAEAKQKPLLLNAARVEPELGSPARGGLPATVARRTASGWSISGRKRFVTGAHGLTHFLVWAHTDETPARVGTFVVPNGLPGIHVIENWNSLGMRASGSHDVEYSDVEIPAENVLELVDPSVAQQDNRAHAAITLALTAIYLGAAEAAQAAFIRFAHERVPANLGHPIARTERFVALSGEIDLLVSGARQIIFGALEANHGDAEKMIRARLIAGRQLREAVQIAVRGLGNPGLGADLGLERHFRDIQSVLVHAPQEDTSISILGRAAFDRWNREESARSSYPAGLTVLKTA</sequence>
<protein>
    <submittedName>
        <fullName evidence="6">Monooxygenase</fullName>
    </submittedName>
</protein>
<proteinExistence type="predicted"/>
<organism evidence="6 7">
    <name type="scientific">Rhizobium leguminosarum</name>
    <dbReference type="NCBI Taxonomy" id="384"/>
    <lineage>
        <taxon>Bacteria</taxon>
        <taxon>Pseudomonadati</taxon>
        <taxon>Pseudomonadota</taxon>
        <taxon>Alphaproteobacteria</taxon>
        <taxon>Hyphomicrobiales</taxon>
        <taxon>Rhizobiaceae</taxon>
        <taxon>Rhizobium/Agrobacterium group</taxon>
        <taxon>Rhizobium</taxon>
    </lineage>
</organism>
<dbReference type="InterPro" id="IPR036250">
    <property type="entry name" value="AcylCo_DH-like_C"/>
</dbReference>
<dbReference type="Proteomes" id="UP000238523">
    <property type="component" value="Plasmid pRLN1"/>
</dbReference>
<dbReference type="Gene3D" id="2.40.110.10">
    <property type="entry name" value="Butyryl-CoA Dehydrogenase, subunit A, domain 2"/>
    <property type="match status" value="1"/>
</dbReference>
<dbReference type="InterPro" id="IPR037069">
    <property type="entry name" value="AcylCoA_DH/ox_N_sf"/>
</dbReference>
<dbReference type="GO" id="GO:0050660">
    <property type="term" value="F:flavin adenine dinucleotide binding"/>
    <property type="evidence" value="ECO:0007669"/>
    <property type="project" value="InterPro"/>
</dbReference>
<dbReference type="InterPro" id="IPR046373">
    <property type="entry name" value="Acyl-CoA_Oxase/DH_mid-dom_sf"/>
</dbReference>
<evidence type="ECO:0000313" key="6">
    <source>
        <dbReference type="EMBL" id="AUW45727.1"/>
    </source>
</evidence>
<evidence type="ECO:0000259" key="5">
    <source>
        <dbReference type="Pfam" id="PF08028"/>
    </source>
</evidence>
<evidence type="ECO:0000259" key="3">
    <source>
        <dbReference type="Pfam" id="PF02770"/>
    </source>
</evidence>
<dbReference type="PANTHER" id="PTHR43884:SF25">
    <property type="entry name" value="ACYL-COA DEHYDROGENASE YDBM-RELATED"/>
    <property type="match status" value="1"/>
</dbReference>
<dbReference type="Pfam" id="PF02770">
    <property type="entry name" value="Acyl-CoA_dh_M"/>
    <property type="match status" value="1"/>
</dbReference>
<keyword evidence="6" id="KW-0614">Plasmid</keyword>
<dbReference type="InterPro" id="IPR006091">
    <property type="entry name" value="Acyl-CoA_Oxase/DH_mid-dom"/>
</dbReference>
<dbReference type="EMBL" id="CP025013">
    <property type="protein sequence ID" value="AUW45727.1"/>
    <property type="molecule type" value="Genomic_DNA"/>
</dbReference>
<feature type="domain" description="Acyl-CoA dehydrogenase C-terminal" evidence="5">
    <location>
        <begin position="277"/>
        <end position="393"/>
    </location>
</feature>
<dbReference type="PIRSF" id="PIRSF016578">
    <property type="entry name" value="HsaA"/>
    <property type="match status" value="1"/>
</dbReference>
<evidence type="ECO:0000256" key="1">
    <source>
        <dbReference type="ARBA" id="ARBA00022630"/>
    </source>
</evidence>
<dbReference type="CDD" id="cd00567">
    <property type="entry name" value="ACAD"/>
    <property type="match status" value="1"/>
</dbReference>
<dbReference type="PANTHER" id="PTHR43884">
    <property type="entry name" value="ACYL-COA DEHYDROGENASE"/>
    <property type="match status" value="1"/>
</dbReference>
<dbReference type="Pfam" id="PF02771">
    <property type="entry name" value="Acyl-CoA_dh_N"/>
    <property type="match status" value="1"/>
</dbReference>
<feature type="domain" description="Acyl-CoA oxidase/dehydrogenase middle" evidence="3">
    <location>
        <begin position="157"/>
        <end position="247"/>
    </location>
</feature>
<reference evidence="6 7" key="1">
    <citation type="submission" date="2017-11" db="EMBL/GenBank/DDBJ databases">
        <title>Complete genome of Rhizobium leguminosarum Norway, an ineffective micro-symbiont.</title>
        <authorList>
            <person name="Hoffrichter A."/>
            <person name="Liang J."/>
            <person name="Brachmann A."/>
            <person name="Marin M."/>
        </authorList>
    </citation>
    <scope>NUCLEOTIDE SEQUENCE [LARGE SCALE GENOMIC DNA]</scope>
    <source>
        <strain evidence="6 7">Norway</strain>
        <plasmid evidence="7">Plasmid prln1</plasmid>
    </source>
</reference>
<feature type="domain" description="Acyl-CoA dehydrogenase/oxidase N-terminal" evidence="4">
    <location>
        <begin position="51"/>
        <end position="117"/>
    </location>
</feature>
<accession>A0A2K9ZBT7</accession>
<dbReference type="Pfam" id="PF08028">
    <property type="entry name" value="Acyl-CoA_dh_2"/>
    <property type="match status" value="1"/>
</dbReference>
<dbReference type="InterPro" id="IPR009100">
    <property type="entry name" value="AcylCoA_DH/oxidase_NM_dom_sf"/>
</dbReference>
<keyword evidence="6" id="KW-0503">Monooxygenase</keyword>
<dbReference type="SUPFAM" id="SSF47203">
    <property type="entry name" value="Acyl-CoA dehydrogenase C-terminal domain-like"/>
    <property type="match status" value="1"/>
</dbReference>
<dbReference type="InterPro" id="IPR013786">
    <property type="entry name" value="AcylCoA_DH/ox_N"/>
</dbReference>
<name>A0A2K9ZBT7_RHILE</name>
<dbReference type="Gene3D" id="1.20.140.10">
    <property type="entry name" value="Butyryl-CoA Dehydrogenase, subunit A, domain 3"/>
    <property type="match status" value="1"/>
</dbReference>
<evidence type="ECO:0000259" key="4">
    <source>
        <dbReference type="Pfam" id="PF02771"/>
    </source>
</evidence>
<dbReference type="GO" id="GO:0003995">
    <property type="term" value="F:acyl-CoA dehydrogenase activity"/>
    <property type="evidence" value="ECO:0007669"/>
    <property type="project" value="TreeGrafter"/>
</dbReference>
<dbReference type="SUPFAM" id="SSF56645">
    <property type="entry name" value="Acyl-CoA dehydrogenase NM domain-like"/>
    <property type="match status" value="1"/>
</dbReference>